<reference evidence="2 3" key="1">
    <citation type="journal article" date="2021" name="Pathogens">
        <title>Isolation and Characterization of Kingella bonacorsii sp. nov., A Novel Kingella Species Detected in a Stable Periodontitis Subject.</title>
        <authorList>
            <person name="Antezack A."/>
            <person name="Boxberger M."/>
            <person name="Rolland C."/>
            <person name="Monnet-Corti V."/>
            <person name="La Scola B."/>
        </authorList>
    </citation>
    <scope>NUCLEOTIDE SEQUENCE [LARGE SCALE GENOMIC DNA]</scope>
    <source>
        <strain evidence="2 3">Marseille-Q4569</strain>
    </source>
</reference>
<protein>
    <submittedName>
        <fullName evidence="2">Uncharacterized protein</fullName>
    </submittedName>
</protein>
<dbReference type="Proteomes" id="UP000614058">
    <property type="component" value="Unassembled WGS sequence"/>
</dbReference>
<sequence length="48" mass="5438">MLIAYFSDLYFGCGLIIVCRFLLKRIFRLPHIARATGFQAACGSAIWI</sequence>
<feature type="transmembrane region" description="Helical" evidence="1">
    <location>
        <begin position="6"/>
        <end position="23"/>
    </location>
</feature>
<accession>A0ABS1BT64</accession>
<keyword evidence="1" id="KW-0472">Membrane</keyword>
<proteinExistence type="predicted"/>
<comment type="caution">
    <text evidence="2">The sequence shown here is derived from an EMBL/GenBank/DDBJ whole genome shotgun (WGS) entry which is preliminary data.</text>
</comment>
<keyword evidence="3" id="KW-1185">Reference proteome</keyword>
<organism evidence="2 3">
    <name type="scientific">Kingella bonacorsii</name>
    <dbReference type="NCBI Taxonomy" id="2796361"/>
    <lineage>
        <taxon>Bacteria</taxon>
        <taxon>Pseudomonadati</taxon>
        <taxon>Pseudomonadota</taxon>
        <taxon>Betaproteobacteria</taxon>
        <taxon>Neisseriales</taxon>
        <taxon>Neisseriaceae</taxon>
        <taxon>Kingella</taxon>
    </lineage>
</organism>
<gene>
    <name evidence="2" type="ORF">JDW22_07735</name>
</gene>
<evidence type="ECO:0000256" key="1">
    <source>
        <dbReference type="SAM" id="Phobius"/>
    </source>
</evidence>
<dbReference type="EMBL" id="JAEHNZ010000002">
    <property type="protein sequence ID" value="MBK0396469.1"/>
    <property type="molecule type" value="Genomic_DNA"/>
</dbReference>
<evidence type="ECO:0000313" key="2">
    <source>
        <dbReference type="EMBL" id="MBK0396469.1"/>
    </source>
</evidence>
<dbReference type="RefSeq" id="WP_200522546.1">
    <property type="nucleotide sequence ID" value="NZ_JAEHNZ010000002.1"/>
</dbReference>
<keyword evidence="1" id="KW-0812">Transmembrane</keyword>
<keyword evidence="1" id="KW-1133">Transmembrane helix</keyword>
<evidence type="ECO:0000313" key="3">
    <source>
        <dbReference type="Proteomes" id="UP000614058"/>
    </source>
</evidence>
<name>A0ABS1BT64_9NEIS</name>